<dbReference type="GO" id="GO:0003676">
    <property type="term" value="F:nucleic acid binding"/>
    <property type="evidence" value="ECO:0007669"/>
    <property type="project" value="InterPro"/>
</dbReference>
<feature type="domain" description="Integrase catalytic" evidence="1">
    <location>
        <begin position="11"/>
        <end position="198"/>
    </location>
</feature>
<evidence type="ECO:0000313" key="2">
    <source>
        <dbReference type="EnsemblMetazoa" id="XP_038068389.1"/>
    </source>
</evidence>
<dbReference type="Gene3D" id="3.30.420.10">
    <property type="entry name" value="Ribonuclease H-like superfamily/Ribonuclease H"/>
    <property type="match status" value="1"/>
</dbReference>
<dbReference type="PANTHER" id="PTHR47331">
    <property type="entry name" value="PHD-TYPE DOMAIN-CONTAINING PROTEIN"/>
    <property type="match status" value="1"/>
</dbReference>
<dbReference type="PANTHER" id="PTHR47331:SF1">
    <property type="entry name" value="GAG-LIKE PROTEIN"/>
    <property type="match status" value="1"/>
</dbReference>
<organism evidence="2 3">
    <name type="scientific">Patiria miniata</name>
    <name type="common">Bat star</name>
    <name type="synonym">Asterina miniata</name>
    <dbReference type="NCBI Taxonomy" id="46514"/>
    <lineage>
        <taxon>Eukaryota</taxon>
        <taxon>Metazoa</taxon>
        <taxon>Echinodermata</taxon>
        <taxon>Eleutherozoa</taxon>
        <taxon>Asterozoa</taxon>
        <taxon>Asteroidea</taxon>
        <taxon>Valvatacea</taxon>
        <taxon>Valvatida</taxon>
        <taxon>Asterinidae</taxon>
        <taxon>Patiria</taxon>
    </lineage>
</organism>
<dbReference type="GeneID" id="119737840"/>
<protein>
    <recommendedName>
        <fullName evidence="1">Integrase catalytic domain-containing protein</fullName>
    </recommendedName>
</protein>
<dbReference type="Proteomes" id="UP000887568">
    <property type="component" value="Unplaced"/>
</dbReference>
<proteinExistence type="predicted"/>
<dbReference type="PROSITE" id="PS50994">
    <property type="entry name" value="INTEGRASE"/>
    <property type="match status" value="1"/>
</dbReference>
<dbReference type="SUPFAM" id="SSF53098">
    <property type="entry name" value="Ribonuclease H-like"/>
    <property type="match status" value="1"/>
</dbReference>
<dbReference type="Pfam" id="PF18701">
    <property type="entry name" value="DUF5641"/>
    <property type="match status" value="1"/>
</dbReference>
<dbReference type="InterPro" id="IPR040676">
    <property type="entry name" value="DUF5641"/>
</dbReference>
<dbReference type="GO" id="GO:0015074">
    <property type="term" value="P:DNA integration"/>
    <property type="evidence" value="ECO:0007669"/>
    <property type="project" value="InterPro"/>
</dbReference>
<evidence type="ECO:0000313" key="3">
    <source>
        <dbReference type="Proteomes" id="UP000887568"/>
    </source>
</evidence>
<name>A0A914AXZ7_PATMI</name>
<accession>A0A914AXZ7</accession>
<sequence length="313" mass="36034">MADLPAYRVTPGKPPFTHVGVDCFGPFHVKRGRSREKRYGCIFTCMRIRAVHLEKLHSLETDSFLNAFLRFAARRGTPEKIYSDNGTNFVGAERELRAAIERLQESKQAEGFFLSRKVEWQFNPPAASHMGGVWERQIRTCRKVLSSLLHDEVLDDERLDTLFCEVESIVNDRPITAVSEDPKDLEPLTPNHLLKLGHGHPVPLRDLKATDQYGKRWKHVQLLVERFWKRWTAEYLPTLQRRQRWLEPQANFKAGDLVLVKDDNLPRSQWPLARILKTFPGADGLVRSVEVRTATGNHVRPITKLCLLEGVKD</sequence>
<evidence type="ECO:0000259" key="1">
    <source>
        <dbReference type="PROSITE" id="PS50994"/>
    </source>
</evidence>
<dbReference type="InterPro" id="IPR012337">
    <property type="entry name" value="RNaseH-like_sf"/>
</dbReference>
<dbReference type="InterPro" id="IPR001584">
    <property type="entry name" value="Integrase_cat-core"/>
</dbReference>
<dbReference type="OrthoDB" id="6380082at2759"/>
<reference evidence="2" key="1">
    <citation type="submission" date="2022-11" db="UniProtKB">
        <authorList>
            <consortium name="EnsemblMetazoa"/>
        </authorList>
    </citation>
    <scope>IDENTIFICATION</scope>
</reference>
<keyword evidence="3" id="KW-1185">Reference proteome</keyword>
<dbReference type="InterPro" id="IPR036397">
    <property type="entry name" value="RNaseH_sf"/>
</dbReference>
<dbReference type="AlphaFoldDB" id="A0A914AXZ7"/>
<dbReference type="OMA" id="CWSLGRI"/>
<dbReference type="RefSeq" id="XP_038068389.1">
    <property type="nucleotide sequence ID" value="XM_038212461.1"/>
</dbReference>
<dbReference type="EnsemblMetazoa" id="XM_038212461.1">
    <property type="protein sequence ID" value="XP_038068389.1"/>
    <property type="gene ID" value="LOC119737840"/>
</dbReference>